<sequence>MNFQIYLKIFLFSILLSNASSTQTIENANLTDTIDMTKDDNLNTTENNNRHQDESIQVEEQSERDNTNNYIQIINLTSIYNYFINSKPFYSWLKWVLIPMFAIFTVISVFCILYSKKENVSTFKYIEWISILIFSIVSYNFFFNTAIYCKSARISKLNN</sequence>
<dbReference type="VEuPathDB" id="MicrosporidiaDB:G9O61_00g010540"/>
<accession>A0A0F9YV22</accession>
<feature type="region of interest" description="Disordered" evidence="1">
    <location>
        <begin position="39"/>
        <end position="61"/>
    </location>
</feature>
<dbReference type="RefSeq" id="XP_024332049.1">
    <property type="nucleotide sequence ID" value="XM_024475523.1"/>
</dbReference>
<proteinExistence type="predicted"/>
<keyword evidence="3" id="KW-0732">Signal</keyword>
<dbReference type="GeneID" id="36320469"/>
<gene>
    <name evidence="4" type="ORF">AAJ76_400018075</name>
</gene>
<evidence type="ECO:0000256" key="3">
    <source>
        <dbReference type="SAM" id="SignalP"/>
    </source>
</evidence>
<keyword evidence="5" id="KW-1185">Reference proteome</keyword>
<dbReference type="VEuPathDB" id="MicrosporidiaDB:NCER_102151"/>
<dbReference type="VEuPathDB" id="MicrosporidiaDB:G9O61_00g010120"/>
<keyword evidence="2" id="KW-1133">Transmembrane helix</keyword>
<dbReference type="EMBL" id="JPQZ01000004">
    <property type="protein sequence ID" value="KKO76307.1"/>
    <property type="molecule type" value="Genomic_DNA"/>
</dbReference>
<dbReference type="Proteomes" id="UP000034350">
    <property type="component" value="Unassembled WGS sequence"/>
</dbReference>
<comment type="caution">
    <text evidence="4">The sequence shown here is derived from an EMBL/GenBank/DDBJ whole genome shotgun (WGS) entry which is preliminary data.</text>
</comment>
<keyword evidence="2" id="KW-0812">Transmembrane</keyword>
<evidence type="ECO:0000256" key="1">
    <source>
        <dbReference type="SAM" id="MobiDB-lite"/>
    </source>
</evidence>
<keyword evidence="2" id="KW-0472">Membrane</keyword>
<dbReference type="AlphaFoldDB" id="A0A0F9YV22"/>
<feature type="transmembrane region" description="Helical" evidence="2">
    <location>
        <begin position="125"/>
        <end position="143"/>
    </location>
</feature>
<evidence type="ECO:0000313" key="4">
    <source>
        <dbReference type="EMBL" id="KKO76307.1"/>
    </source>
</evidence>
<organism evidence="4 5">
    <name type="scientific">Vairimorpha ceranae</name>
    <dbReference type="NCBI Taxonomy" id="40302"/>
    <lineage>
        <taxon>Eukaryota</taxon>
        <taxon>Fungi</taxon>
        <taxon>Fungi incertae sedis</taxon>
        <taxon>Microsporidia</taxon>
        <taxon>Nosematidae</taxon>
        <taxon>Vairimorpha</taxon>
    </lineage>
</organism>
<feature type="chain" id="PRO_5002530321" evidence="3">
    <location>
        <begin position="22"/>
        <end position="159"/>
    </location>
</feature>
<dbReference type="VEuPathDB" id="MicrosporidiaDB:AAJ76_400018075"/>
<feature type="transmembrane region" description="Helical" evidence="2">
    <location>
        <begin position="92"/>
        <end position="113"/>
    </location>
</feature>
<feature type="signal peptide" evidence="3">
    <location>
        <begin position="1"/>
        <end position="21"/>
    </location>
</feature>
<evidence type="ECO:0000256" key="2">
    <source>
        <dbReference type="SAM" id="Phobius"/>
    </source>
</evidence>
<name>A0A0F9YV22_9MICR</name>
<reference evidence="4 5" key="1">
    <citation type="journal article" date="2015" name="Environ. Microbiol.">
        <title>Genome analyses suggest the presence of polyploidy and recent human-driven expansions in eight global populations of the honeybee pathogen Nosema ceranae.</title>
        <authorList>
            <person name="Pelin A."/>
            <person name="Selman M."/>
            <person name="Aris-Brosou S."/>
            <person name="Farinelli L."/>
            <person name="Corradi N."/>
        </authorList>
    </citation>
    <scope>NUCLEOTIDE SEQUENCE [LARGE SCALE GENOMIC DNA]</scope>
    <source>
        <strain evidence="4 5">PA08 1199</strain>
    </source>
</reference>
<evidence type="ECO:0000313" key="5">
    <source>
        <dbReference type="Proteomes" id="UP000034350"/>
    </source>
</evidence>
<protein>
    <submittedName>
        <fullName evidence="4">Uncharacterized protein</fullName>
    </submittedName>
</protein>